<dbReference type="PANTHER" id="PTHR41282:SF1">
    <property type="entry name" value="CONSERVED TRANSMEMBRANE PROTEIN-RELATED"/>
    <property type="match status" value="1"/>
</dbReference>
<dbReference type="PIRSF" id="PIRSF009160">
    <property type="entry name" value="UCP009160"/>
    <property type="match status" value="1"/>
</dbReference>
<feature type="transmembrane region" description="Helical" evidence="1">
    <location>
        <begin position="72"/>
        <end position="92"/>
    </location>
</feature>
<feature type="transmembrane region" description="Helical" evidence="1">
    <location>
        <begin position="165"/>
        <end position="189"/>
    </location>
</feature>
<protein>
    <submittedName>
        <fullName evidence="2">Membrane protein</fullName>
    </submittedName>
</protein>
<comment type="caution">
    <text evidence="2">The sequence shown here is derived from an EMBL/GenBank/DDBJ whole genome shotgun (WGS) entry which is preliminary data.</text>
</comment>
<evidence type="ECO:0000313" key="2">
    <source>
        <dbReference type="EMBL" id="GGM68656.1"/>
    </source>
</evidence>
<keyword evidence="3" id="KW-1185">Reference proteome</keyword>
<dbReference type="RefSeq" id="WP_189060292.1">
    <property type="nucleotide sequence ID" value="NZ_BMMK01000023.1"/>
</dbReference>
<dbReference type="Pfam" id="PF12811">
    <property type="entry name" value="BaxI_1"/>
    <property type="match status" value="1"/>
</dbReference>
<reference evidence="2" key="1">
    <citation type="journal article" date="2014" name="Int. J. Syst. Evol. Microbiol.">
        <title>Complete genome sequence of Corynebacterium casei LMG S-19264T (=DSM 44701T), isolated from a smear-ripened cheese.</title>
        <authorList>
            <consortium name="US DOE Joint Genome Institute (JGI-PGF)"/>
            <person name="Walter F."/>
            <person name="Albersmeier A."/>
            <person name="Kalinowski J."/>
            <person name="Ruckert C."/>
        </authorList>
    </citation>
    <scope>NUCLEOTIDE SEQUENCE</scope>
    <source>
        <strain evidence="2">CGMCC 4.5737</strain>
    </source>
</reference>
<feature type="transmembrane region" description="Helical" evidence="1">
    <location>
        <begin position="99"/>
        <end position="119"/>
    </location>
</feature>
<feature type="transmembrane region" description="Helical" evidence="1">
    <location>
        <begin position="131"/>
        <end position="153"/>
    </location>
</feature>
<dbReference type="EMBL" id="BMMK01000023">
    <property type="protein sequence ID" value="GGM68656.1"/>
    <property type="molecule type" value="Genomic_DNA"/>
</dbReference>
<keyword evidence="1" id="KW-1133">Transmembrane helix</keyword>
<dbReference type="InterPro" id="IPR010539">
    <property type="entry name" value="BaxI_1-like"/>
</dbReference>
<dbReference type="AlphaFoldDB" id="A0A8J3FW34"/>
<name>A0A8J3FW34_9PSEU</name>
<keyword evidence="1" id="KW-0812">Transmembrane</keyword>
<reference evidence="2" key="2">
    <citation type="submission" date="2020-09" db="EMBL/GenBank/DDBJ databases">
        <authorList>
            <person name="Sun Q."/>
            <person name="Zhou Y."/>
        </authorList>
    </citation>
    <scope>NUCLEOTIDE SEQUENCE</scope>
    <source>
        <strain evidence="2">CGMCC 4.5737</strain>
    </source>
</reference>
<feature type="transmembrane region" description="Helical" evidence="1">
    <location>
        <begin position="237"/>
        <end position="254"/>
    </location>
</feature>
<keyword evidence="1" id="KW-0472">Membrane</keyword>
<dbReference type="Proteomes" id="UP000637578">
    <property type="component" value="Unassembled WGS sequence"/>
</dbReference>
<accession>A0A8J3FW34</accession>
<evidence type="ECO:0000313" key="3">
    <source>
        <dbReference type="Proteomes" id="UP000637578"/>
    </source>
</evidence>
<organism evidence="2 3">
    <name type="scientific">Longimycelium tulufanense</name>
    <dbReference type="NCBI Taxonomy" id="907463"/>
    <lineage>
        <taxon>Bacteria</taxon>
        <taxon>Bacillati</taxon>
        <taxon>Actinomycetota</taxon>
        <taxon>Actinomycetes</taxon>
        <taxon>Pseudonocardiales</taxon>
        <taxon>Pseudonocardiaceae</taxon>
        <taxon>Longimycelium</taxon>
    </lineage>
</organism>
<sequence>MRTTSNPAFRNLPSGGGYATFQDQPSTAQGYPYAAGPVTTERPMTIDDVVTKTGITAGAALLAGIATAYSGAVFLALPALIIGLVLSLIIIFKQSANPGLILGYSIAEGVLLGAITVVFDNFVSKGGATSFLEGLGFQAIVGTGGVFAGMLIVYKTGAIRVTPKLTRWIVGATIGVFVLMLANLVTSFFNTGGLGLRDGSPLAIGFSLLVIGVAAFSLLLDFDAADQAIRSGTPSKYAWYIAFGLMTTLVWLYIEIVRLLSYLRQE</sequence>
<proteinExistence type="predicted"/>
<dbReference type="PANTHER" id="PTHR41282">
    <property type="entry name" value="CONSERVED TRANSMEMBRANE PROTEIN-RELATED"/>
    <property type="match status" value="1"/>
</dbReference>
<evidence type="ECO:0000256" key="1">
    <source>
        <dbReference type="SAM" id="Phobius"/>
    </source>
</evidence>
<feature type="transmembrane region" description="Helical" evidence="1">
    <location>
        <begin position="201"/>
        <end position="225"/>
    </location>
</feature>
<gene>
    <name evidence="2" type="ORF">GCM10012275_43920</name>
</gene>